<evidence type="ECO:0000256" key="1">
    <source>
        <dbReference type="SAM" id="MobiDB-lite"/>
    </source>
</evidence>
<evidence type="ECO:0000313" key="2">
    <source>
        <dbReference type="EMBL" id="KAK2197809.1"/>
    </source>
</evidence>
<sequence>MENTTQSTSYGVVDPQSHEEEANDGNGSRLCDGNLEHAAPAANCTQEDFNGPYESNIDSDNINSAEKGWLRGLGVTCNIATVSLNTWGSARLGMSFLDDLAKPRKYIADVIRTYKTGCNTHAKETPSSVPDGQVPHVGESDFAEYFRQVAPAFEPHKSESGSVTLRLEHREESRVPRIYFSESYLIQDNEVFNVGFDGIPDSIAVLETYLITVNSELRELLQSRYSYVNESFTHIDELCLLYSHFNNQLDQFRNDFEQVHALSPASPRILSSKERDSSDFSERLTLVDVIVSRRKLMEILLKLQKLRAVAATPEYIQSIAQTNSVELVSIFYTCALAYFNMKLSNFTMTHAIANIITDTMLTLGSVAEAKFVDLALSHLFQILQQSIGPDITALEALVDTLEPLLVVLLQGAWMNKAMDSLAQSCNSMHYQNELDIYKEGFLSVLEVLHIYMALLIRRITCVTLLHFDSKFSKSSHESIAIVEQVLLAIQGRILSSATSPSQHYNRTSGITLGLDGLISVPHACKLHLDYNKLLLRSSGFMNIENVPQDAKYNFDLLECIKIAPAIIWDLGKRSLERLYLNIHFTSVYSNLESILGNYVTTRLLLLECIDGMASKQRLGNCMQNFFLQFENSSDKHSSHFKPGEWLEQSLEQNQSLRLEMEQAMLQVARRFINELHAESCMELHNRLASATWEPGNDSNLLDEMMQIVSHYKRIGTSIPQVAHLVLLKAVDVFGHAFTLMDGQISTLNDVKMDAALGAICARAMFLQAATLQLPTLVQEMHSLVSDHLDPDQLSSITASAEARVSEGTRLVEQCLGMASQCIILHAQPHITTWLEQRGDGSYDLMIPFLDSIRISFELVNPCLNDEMLQRTFSNAFQGLLKFLKPQHKELHLAKLLDDATRLVTELNMPTIRLELCHFSNALTSELNF</sequence>
<feature type="region of interest" description="Disordered" evidence="1">
    <location>
        <begin position="1"/>
        <end position="32"/>
    </location>
</feature>
<feature type="compositionally biased region" description="Polar residues" evidence="1">
    <location>
        <begin position="1"/>
        <end position="10"/>
    </location>
</feature>
<proteinExistence type="predicted"/>
<protein>
    <submittedName>
        <fullName evidence="2">Uncharacterized protein</fullName>
    </submittedName>
</protein>
<dbReference type="KEGG" id="bdw:94335110"/>
<evidence type="ECO:0000313" key="3">
    <source>
        <dbReference type="Proteomes" id="UP001214638"/>
    </source>
</evidence>
<name>A0AAD9PN38_9APIC</name>
<organism evidence="2 3">
    <name type="scientific">Babesia duncani</name>
    <dbReference type="NCBI Taxonomy" id="323732"/>
    <lineage>
        <taxon>Eukaryota</taxon>
        <taxon>Sar</taxon>
        <taxon>Alveolata</taxon>
        <taxon>Apicomplexa</taxon>
        <taxon>Aconoidasida</taxon>
        <taxon>Piroplasmida</taxon>
        <taxon>Babesiidae</taxon>
        <taxon>Babesia</taxon>
    </lineage>
</organism>
<reference evidence="2" key="1">
    <citation type="journal article" date="2023" name="Nat. Microbiol.">
        <title>Babesia duncani multi-omics identifies virulence factors and drug targets.</title>
        <authorList>
            <person name="Singh P."/>
            <person name="Lonardi S."/>
            <person name="Liang Q."/>
            <person name="Vydyam P."/>
            <person name="Khabirova E."/>
            <person name="Fang T."/>
            <person name="Gihaz S."/>
            <person name="Thekkiniath J."/>
            <person name="Munshi M."/>
            <person name="Abel S."/>
            <person name="Ciampossin L."/>
            <person name="Batugedara G."/>
            <person name="Gupta M."/>
            <person name="Lu X.M."/>
            <person name="Lenz T."/>
            <person name="Chakravarty S."/>
            <person name="Cornillot E."/>
            <person name="Hu Y."/>
            <person name="Ma W."/>
            <person name="Gonzalez L.M."/>
            <person name="Sanchez S."/>
            <person name="Estrada K."/>
            <person name="Sanchez-Flores A."/>
            <person name="Montero E."/>
            <person name="Harb O.S."/>
            <person name="Le Roch K.G."/>
            <person name="Mamoun C.B."/>
        </authorList>
    </citation>
    <scope>NUCLEOTIDE SEQUENCE</scope>
    <source>
        <strain evidence="2">WA1</strain>
    </source>
</reference>
<accession>A0AAD9PN38</accession>
<dbReference type="RefSeq" id="XP_067804651.1">
    <property type="nucleotide sequence ID" value="XM_067945860.1"/>
</dbReference>
<dbReference type="GeneID" id="94335110"/>
<dbReference type="AlphaFoldDB" id="A0AAD9PN38"/>
<dbReference type="EMBL" id="JALLKP010000001">
    <property type="protein sequence ID" value="KAK2197809.1"/>
    <property type="molecule type" value="Genomic_DNA"/>
</dbReference>
<comment type="caution">
    <text evidence="2">The sequence shown here is derived from an EMBL/GenBank/DDBJ whole genome shotgun (WGS) entry which is preliminary data.</text>
</comment>
<dbReference type="Proteomes" id="UP001214638">
    <property type="component" value="Unassembled WGS sequence"/>
</dbReference>
<gene>
    <name evidence="2" type="ORF">BdWA1_000812</name>
</gene>
<keyword evidence="3" id="KW-1185">Reference proteome</keyword>